<feature type="transmembrane region" description="Helical" evidence="7">
    <location>
        <begin position="253"/>
        <end position="273"/>
    </location>
</feature>
<keyword evidence="4 7" id="KW-0812">Transmembrane</keyword>
<dbReference type="Pfam" id="PF05977">
    <property type="entry name" value="MFS_3"/>
    <property type="match status" value="1"/>
</dbReference>
<dbReference type="KEGG" id="dwu:DVJ83_17375"/>
<dbReference type="AlphaFoldDB" id="A0A345IMG3"/>
<evidence type="ECO:0000313" key="10">
    <source>
        <dbReference type="Proteomes" id="UP000253744"/>
    </source>
</evidence>
<dbReference type="Gene3D" id="1.20.1250.20">
    <property type="entry name" value="MFS general substrate transporter like domains"/>
    <property type="match status" value="1"/>
</dbReference>
<proteinExistence type="predicted"/>
<feature type="transmembrane region" description="Helical" evidence="7">
    <location>
        <begin position="44"/>
        <end position="67"/>
    </location>
</feature>
<keyword evidence="6 7" id="KW-0472">Membrane</keyword>
<dbReference type="InterPro" id="IPR036259">
    <property type="entry name" value="MFS_trans_sf"/>
</dbReference>
<keyword evidence="9" id="KW-0614">Plasmid</keyword>
<evidence type="ECO:0000259" key="8">
    <source>
        <dbReference type="PROSITE" id="PS50850"/>
    </source>
</evidence>
<evidence type="ECO:0000256" key="5">
    <source>
        <dbReference type="ARBA" id="ARBA00022989"/>
    </source>
</evidence>
<feature type="transmembrane region" description="Helical" evidence="7">
    <location>
        <begin position="340"/>
        <end position="362"/>
    </location>
</feature>
<evidence type="ECO:0000256" key="6">
    <source>
        <dbReference type="ARBA" id="ARBA00023136"/>
    </source>
</evidence>
<dbReference type="Proteomes" id="UP000253744">
    <property type="component" value="Plasmid pDrdI"/>
</dbReference>
<dbReference type="GO" id="GO:0022857">
    <property type="term" value="F:transmembrane transporter activity"/>
    <property type="evidence" value="ECO:0007669"/>
    <property type="project" value="InterPro"/>
</dbReference>
<gene>
    <name evidence="9" type="ORF">DVJ83_17375</name>
</gene>
<feature type="transmembrane region" description="Helical" evidence="7">
    <location>
        <begin position="220"/>
        <end position="241"/>
    </location>
</feature>
<evidence type="ECO:0000256" key="1">
    <source>
        <dbReference type="ARBA" id="ARBA00004651"/>
    </source>
</evidence>
<sequence>MSTPALPRPLWTLVTSFGLGNLADGVVALAIPLLASSLTSSPAQIAAATALLTLPLLICALPLGMLLDRQDRRVLALLAHTTRTGILLGLLLLAGAEQLTLLSLYVAAFLLGTATTLANSAAPTLVNHVVPKPLLEQAGARVTGVQTLATEFAGPALGGLLITLGQPVTLLAGTLLNLSAVLTLVRLRGVYRAATPLKSPLLKELHEGVRFLMHHDLLRTLVFMTAGMNICWSVWLALAPVRFGPHSEVGLSASLYGFVVAGLGIGGLAGALCVNGLTRRLGRRLTIALDLLGTLALISTPAFTTQPTLIFLSALAGGFGGTLWAVLVGALRQRLVPDALLGRVSSAWLMISWGVMPLSAALAGWLAEKQGVESVYWAGGLLALLLFIPFFRTLNEARLASGPG</sequence>
<dbReference type="SUPFAM" id="SSF103473">
    <property type="entry name" value="MFS general substrate transporter"/>
    <property type="match status" value="1"/>
</dbReference>
<evidence type="ECO:0000256" key="7">
    <source>
        <dbReference type="SAM" id="Phobius"/>
    </source>
</evidence>
<evidence type="ECO:0000256" key="3">
    <source>
        <dbReference type="ARBA" id="ARBA00022475"/>
    </source>
</evidence>
<dbReference type="GO" id="GO:0005886">
    <property type="term" value="C:plasma membrane"/>
    <property type="evidence" value="ECO:0007669"/>
    <property type="project" value="UniProtKB-SubCell"/>
</dbReference>
<accession>A0A345IMG3</accession>
<keyword evidence="3" id="KW-1003">Cell membrane</keyword>
<organism evidence="9 10">
    <name type="scientific">Deinococcus wulumuqiensis</name>
    <dbReference type="NCBI Taxonomy" id="980427"/>
    <lineage>
        <taxon>Bacteria</taxon>
        <taxon>Thermotogati</taxon>
        <taxon>Deinococcota</taxon>
        <taxon>Deinococci</taxon>
        <taxon>Deinococcales</taxon>
        <taxon>Deinococcaceae</taxon>
        <taxon>Deinococcus</taxon>
    </lineage>
</organism>
<dbReference type="PANTHER" id="PTHR23513:SF6">
    <property type="entry name" value="MAJOR FACILITATOR SUPERFAMILY ASSOCIATED DOMAIN-CONTAINING PROTEIN"/>
    <property type="match status" value="1"/>
</dbReference>
<feature type="domain" description="Major facilitator superfamily (MFS) profile" evidence="8">
    <location>
        <begin position="9"/>
        <end position="398"/>
    </location>
</feature>
<evidence type="ECO:0000313" key="9">
    <source>
        <dbReference type="EMBL" id="AXH00886.1"/>
    </source>
</evidence>
<keyword evidence="2" id="KW-0813">Transport</keyword>
<dbReference type="EMBL" id="CP031163">
    <property type="protein sequence ID" value="AXH00886.1"/>
    <property type="molecule type" value="Genomic_DNA"/>
</dbReference>
<protein>
    <submittedName>
        <fullName evidence="9">MFS transporter</fullName>
    </submittedName>
</protein>
<evidence type="ECO:0000256" key="4">
    <source>
        <dbReference type="ARBA" id="ARBA00022692"/>
    </source>
</evidence>
<dbReference type="CDD" id="cd06173">
    <property type="entry name" value="MFS_MefA_like"/>
    <property type="match status" value="1"/>
</dbReference>
<dbReference type="PANTHER" id="PTHR23513">
    <property type="entry name" value="INTEGRAL MEMBRANE EFFLUX PROTEIN-RELATED"/>
    <property type="match status" value="1"/>
</dbReference>
<feature type="transmembrane region" description="Helical" evidence="7">
    <location>
        <begin position="285"/>
        <end position="303"/>
    </location>
</feature>
<comment type="subcellular location">
    <subcellularLocation>
        <location evidence="1">Cell membrane</location>
        <topology evidence="1">Multi-pass membrane protein</topology>
    </subcellularLocation>
</comment>
<geneLocation type="plasmid" evidence="10">
    <name>pdrdi</name>
</geneLocation>
<dbReference type="RefSeq" id="WP_114673534.1">
    <property type="nucleotide sequence ID" value="NZ_CALTYN010000004.1"/>
</dbReference>
<feature type="transmembrane region" description="Helical" evidence="7">
    <location>
        <begin position="374"/>
        <end position="391"/>
    </location>
</feature>
<dbReference type="PROSITE" id="PS50850">
    <property type="entry name" value="MFS"/>
    <property type="match status" value="1"/>
</dbReference>
<dbReference type="InterPro" id="IPR010290">
    <property type="entry name" value="TM_effector"/>
</dbReference>
<dbReference type="InterPro" id="IPR020846">
    <property type="entry name" value="MFS_dom"/>
</dbReference>
<reference evidence="9 10" key="1">
    <citation type="submission" date="2018-07" db="EMBL/GenBank/DDBJ databases">
        <title>Complete Genome and Methylome Analysis of Deinococcus wulumuqiensis NEB 479.</title>
        <authorList>
            <person name="Fomenkov A."/>
            <person name="Luyten Y."/>
            <person name="Vincze T."/>
            <person name="Anton B.P."/>
            <person name="Clark T."/>
            <person name="Roberts R.J."/>
            <person name="Morgan R.D."/>
        </authorList>
    </citation>
    <scope>NUCLEOTIDE SEQUENCE [LARGE SCALE GENOMIC DNA]</scope>
    <source>
        <strain evidence="9 10">NEB 479</strain>
        <plasmid evidence="10">Plasmid pdrdi</plasmid>
    </source>
</reference>
<evidence type="ECO:0000256" key="2">
    <source>
        <dbReference type="ARBA" id="ARBA00022448"/>
    </source>
</evidence>
<keyword evidence="5 7" id="KW-1133">Transmembrane helix</keyword>
<feature type="transmembrane region" description="Helical" evidence="7">
    <location>
        <begin position="309"/>
        <end position="328"/>
    </location>
</feature>
<name>A0A345IMG3_9DEIO</name>